<accession>A0ABN2JTF4</accession>
<evidence type="ECO:0000313" key="1">
    <source>
        <dbReference type="EMBL" id="GAA1737899.1"/>
    </source>
</evidence>
<name>A0ABN2JTF4_9ACTN</name>
<protein>
    <submittedName>
        <fullName evidence="1">Uncharacterized protein</fullName>
    </submittedName>
</protein>
<gene>
    <name evidence="1" type="ORF">GCM10009681_05720</name>
</gene>
<sequence>MFDQRRRRRGRLGGVSRAEYAEYANRAERHGYRRHGRHNVSNTCTHAHPVLRSDKATRAGWPGAAWATVTLQEYMII</sequence>
<reference evidence="1 2" key="1">
    <citation type="journal article" date="2019" name="Int. J. Syst. Evol. Microbiol.">
        <title>The Global Catalogue of Microorganisms (GCM) 10K type strain sequencing project: providing services to taxonomists for standard genome sequencing and annotation.</title>
        <authorList>
            <consortium name="The Broad Institute Genomics Platform"/>
            <consortium name="The Broad Institute Genome Sequencing Center for Infectious Disease"/>
            <person name="Wu L."/>
            <person name="Ma J."/>
        </authorList>
    </citation>
    <scope>NUCLEOTIDE SEQUENCE [LARGE SCALE GENOMIC DNA]</scope>
    <source>
        <strain evidence="1 2">JCM 13249</strain>
    </source>
</reference>
<keyword evidence="2" id="KW-1185">Reference proteome</keyword>
<dbReference type="Proteomes" id="UP001500655">
    <property type="component" value="Unassembled WGS sequence"/>
</dbReference>
<evidence type="ECO:0000313" key="2">
    <source>
        <dbReference type="Proteomes" id="UP001500655"/>
    </source>
</evidence>
<comment type="caution">
    <text evidence="1">The sequence shown here is derived from an EMBL/GenBank/DDBJ whole genome shotgun (WGS) entry which is preliminary data.</text>
</comment>
<proteinExistence type="predicted"/>
<organism evidence="1 2">
    <name type="scientific">Luedemannella helvata</name>
    <dbReference type="NCBI Taxonomy" id="349315"/>
    <lineage>
        <taxon>Bacteria</taxon>
        <taxon>Bacillati</taxon>
        <taxon>Actinomycetota</taxon>
        <taxon>Actinomycetes</taxon>
        <taxon>Micromonosporales</taxon>
        <taxon>Micromonosporaceae</taxon>
        <taxon>Luedemannella</taxon>
    </lineage>
</organism>
<dbReference type="EMBL" id="BAAALS010000002">
    <property type="protein sequence ID" value="GAA1737899.1"/>
    <property type="molecule type" value="Genomic_DNA"/>
</dbReference>